<reference evidence="14" key="1">
    <citation type="journal article" date="2014" name="Int. J. Syst. Evol. Microbiol.">
        <title>Complete genome sequence of Corynebacterium casei LMG S-19264T (=DSM 44701T), isolated from a smear-ripened cheese.</title>
        <authorList>
            <consortium name="US DOE Joint Genome Institute (JGI-PGF)"/>
            <person name="Walter F."/>
            <person name="Albersmeier A."/>
            <person name="Kalinowski J."/>
            <person name="Ruckert C."/>
        </authorList>
    </citation>
    <scope>NUCLEOTIDE SEQUENCE</scope>
    <source>
        <strain evidence="14">KCTC 42097</strain>
    </source>
</reference>
<feature type="binding site" evidence="10">
    <location>
        <begin position="135"/>
        <end position="137"/>
    </location>
    <ligand>
        <name>2-[(2R,5Z)-2-carboxy-4-methylthiazol-5(2H)-ylidene]ethyl phosphate</name>
        <dbReference type="ChEBI" id="CHEBI:62899"/>
    </ligand>
</feature>
<comment type="catalytic activity">
    <reaction evidence="9 10 11">
        <text>2-[(2R,5Z)-2-carboxy-4-methylthiazol-5(2H)-ylidene]ethyl phosphate + 4-amino-2-methyl-5-(diphosphooxymethyl)pyrimidine + 2 H(+) = thiamine phosphate + CO2 + diphosphate</text>
        <dbReference type="Rhea" id="RHEA:47844"/>
        <dbReference type="ChEBI" id="CHEBI:15378"/>
        <dbReference type="ChEBI" id="CHEBI:16526"/>
        <dbReference type="ChEBI" id="CHEBI:33019"/>
        <dbReference type="ChEBI" id="CHEBI:37575"/>
        <dbReference type="ChEBI" id="CHEBI:57841"/>
        <dbReference type="ChEBI" id="CHEBI:62899"/>
        <dbReference type="EC" id="2.5.1.3"/>
    </reaction>
</comment>
<dbReference type="PANTHER" id="PTHR20857">
    <property type="entry name" value="THIAMINE-PHOSPHATE PYROPHOSPHORYLASE"/>
    <property type="match status" value="1"/>
</dbReference>
<evidence type="ECO:0000256" key="7">
    <source>
        <dbReference type="ARBA" id="ARBA00047334"/>
    </source>
</evidence>
<reference evidence="14" key="2">
    <citation type="submission" date="2020-09" db="EMBL/GenBank/DDBJ databases">
        <authorList>
            <person name="Sun Q."/>
            <person name="Kim S."/>
        </authorList>
    </citation>
    <scope>NUCLEOTIDE SEQUENCE</scope>
    <source>
        <strain evidence="14">KCTC 42097</strain>
    </source>
</reference>
<proteinExistence type="inferred from homology"/>
<feature type="domain" description="Thiamine phosphate synthase/TenI" evidence="13">
    <location>
        <begin position="17"/>
        <end position="194"/>
    </location>
</feature>
<evidence type="ECO:0000256" key="8">
    <source>
        <dbReference type="ARBA" id="ARBA00047851"/>
    </source>
</evidence>
<dbReference type="NCBIfam" id="TIGR00693">
    <property type="entry name" value="thiE"/>
    <property type="match status" value="1"/>
</dbReference>
<keyword evidence="4 10" id="KW-0479">Metal-binding</keyword>
<evidence type="ECO:0000256" key="3">
    <source>
        <dbReference type="ARBA" id="ARBA00022679"/>
    </source>
</evidence>
<comment type="pathway">
    <text evidence="2 10 12">Cofactor biosynthesis; thiamine diphosphate biosynthesis; thiamine phosphate from 4-amino-2-methyl-5-diphosphomethylpyrimidine and 4-methyl-5-(2-phosphoethyl)-thiazole: step 1/1.</text>
</comment>
<dbReference type="InterPro" id="IPR036206">
    <property type="entry name" value="ThiamineP_synth_sf"/>
</dbReference>
<comment type="caution">
    <text evidence="14">The sequence shown here is derived from an EMBL/GenBank/DDBJ whole genome shotgun (WGS) entry which is preliminary data.</text>
</comment>
<evidence type="ECO:0000313" key="15">
    <source>
        <dbReference type="Proteomes" id="UP000641137"/>
    </source>
</evidence>
<evidence type="ECO:0000256" key="5">
    <source>
        <dbReference type="ARBA" id="ARBA00022842"/>
    </source>
</evidence>
<dbReference type="CDD" id="cd00564">
    <property type="entry name" value="TMP_TenI"/>
    <property type="match status" value="1"/>
</dbReference>
<evidence type="ECO:0000256" key="4">
    <source>
        <dbReference type="ARBA" id="ARBA00022723"/>
    </source>
</evidence>
<dbReference type="AlphaFoldDB" id="A0A8J3DQS5"/>
<dbReference type="EC" id="2.5.1.3" evidence="10"/>
<evidence type="ECO:0000256" key="12">
    <source>
        <dbReference type="RuleBase" id="RU004253"/>
    </source>
</evidence>
<feature type="binding site" evidence="10">
    <location>
        <position position="171"/>
    </location>
    <ligand>
        <name>2-[(2R,5Z)-2-carboxy-4-methylthiazol-5(2H)-ylidene]ethyl phosphate</name>
        <dbReference type="ChEBI" id="CHEBI:62899"/>
    </ligand>
</feature>
<name>A0A8J3DQS5_9HYPH</name>
<evidence type="ECO:0000313" key="14">
    <source>
        <dbReference type="EMBL" id="GHC67545.1"/>
    </source>
</evidence>
<comment type="cofactor">
    <cofactor evidence="10">
        <name>Mg(2+)</name>
        <dbReference type="ChEBI" id="CHEBI:18420"/>
    </cofactor>
    <text evidence="10">Binds 1 Mg(2+) ion per subunit.</text>
</comment>
<accession>A0A8J3DQS5</accession>
<evidence type="ECO:0000259" key="13">
    <source>
        <dbReference type="Pfam" id="PF02581"/>
    </source>
</evidence>
<dbReference type="Pfam" id="PF02581">
    <property type="entry name" value="TMP-TENI"/>
    <property type="match status" value="1"/>
</dbReference>
<dbReference type="Gene3D" id="3.20.20.70">
    <property type="entry name" value="Aldolase class I"/>
    <property type="match status" value="1"/>
</dbReference>
<dbReference type="GO" id="GO:0009228">
    <property type="term" value="P:thiamine biosynthetic process"/>
    <property type="evidence" value="ECO:0007669"/>
    <property type="project" value="UniProtKB-KW"/>
</dbReference>
<organism evidence="14 15">
    <name type="scientific">Limoniibacter endophyticus</name>
    <dbReference type="NCBI Taxonomy" id="1565040"/>
    <lineage>
        <taxon>Bacteria</taxon>
        <taxon>Pseudomonadati</taxon>
        <taxon>Pseudomonadota</taxon>
        <taxon>Alphaproteobacteria</taxon>
        <taxon>Hyphomicrobiales</taxon>
        <taxon>Bartonellaceae</taxon>
        <taxon>Limoniibacter</taxon>
    </lineage>
</organism>
<evidence type="ECO:0000256" key="2">
    <source>
        <dbReference type="ARBA" id="ARBA00005165"/>
    </source>
</evidence>
<comment type="similarity">
    <text evidence="10 11">Belongs to the thiamine-phosphate synthase family.</text>
</comment>
<feature type="binding site" evidence="10">
    <location>
        <position position="138"/>
    </location>
    <ligand>
        <name>4-amino-2-methyl-5-(diphosphooxymethyl)pyrimidine</name>
        <dbReference type="ChEBI" id="CHEBI:57841"/>
    </ligand>
</feature>
<dbReference type="InterPro" id="IPR022998">
    <property type="entry name" value="ThiamineP_synth_TenI"/>
</dbReference>
<comment type="catalytic activity">
    <reaction evidence="8 10 11">
        <text>2-(2-carboxy-4-methylthiazol-5-yl)ethyl phosphate + 4-amino-2-methyl-5-(diphosphooxymethyl)pyrimidine + 2 H(+) = thiamine phosphate + CO2 + diphosphate</text>
        <dbReference type="Rhea" id="RHEA:47848"/>
        <dbReference type="ChEBI" id="CHEBI:15378"/>
        <dbReference type="ChEBI" id="CHEBI:16526"/>
        <dbReference type="ChEBI" id="CHEBI:33019"/>
        <dbReference type="ChEBI" id="CHEBI:37575"/>
        <dbReference type="ChEBI" id="CHEBI:57841"/>
        <dbReference type="ChEBI" id="CHEBI:62890"/>
        <dbReference type="EC" id="2.5.1.3"/>
    </reaction>
</comment>
<keyword evidence="5 10" id="KW-0460">Magnesium</keyword>
<feature type="binding site" evidence="10">
    <location>
        <position position="71"/>
    </location>
    <ligand>
        <name>Mg(2+)</name>
        <dbReference type="ChEBI" id="CHEBI:18420"/>
    </ligand>
</feature>
<evidence type="ECO:0000256" key="6">
    <source>
        <dbReference type="ARBA" id="ARBA00022977"/>
    </source>
</evidence>
<dbReference type="GO" id="GO:0009229">
    <property type="term" value="P:thiamine diphosphate biosynthetic process"/>
    <property type="evidence" value="ECO:0007669"/>
    <property type="project" value="UniProtKB-UniRule"/>
</dbReference>
<feature type="binding site" evidence="10">
    <location>
        <begin position="191"/>
        <end position="192"/>
    </location>
    <ligand>
        <name>2-[(2R,5Z)-2-carboxy-4-methylthiazol-5(2H)-ylidene]ethyl phosphate</name>
        <dbReference type="ChEBI" id="CHEBI:62899"/>
    </ligand>
</feature>
<dbReference type="GO" id="GO:0004789">
    <property type="term" value="F:thiamine-phosphate diphosphorylase activity"/>
    <property type="evidence" value="ECO:0007669"/>
    <property type="project" value="UniProtKB-UniRule"/>
</dbReference>
<dbReference type="InterPro" id="IPR034291">
    <property type="entry name" value="TMP_synthase"/>
</dbReference>
<gene>
    <name evidence="10 14" type="primary">thiE</name>
    <name evidence="14" type="ORF">GCM10010136_11680</name>
</gene>
<feature type="binding site" evidence="10">
    <location>
        <begin position="38"/>
        <end position="42"/>
    </location>
    <ligand>
        <name>4-amino-2-methyl-5-(diphosphooxymethyl)pyrimidine</name>
        <dbReference type="ChEBI" id="CHEBI:57841"/>
    </ligand>
</feature>
<evidence type="ECO:0000256" key="1">
    <source>
        <dbReference type="ARBA" id="ARBA00003814"/>
    </source>
</evidence>
<dbReference type="PANTHER" id="PTHR20857:SF15">
    <property type="entry name" value="THIAMINE-PHOSPHATE SYNTHASE"/>
    <property type="match status" value="1"/>
</dbReference>
<dbReference type="UniPathway" id="UPA00060">
    <property type="reaction ID" value="UER00141"/>
</dbReference>
<dbReference type="EMBL" id="BMZO01000003">
    <property type="protein sequence ID" value="GHC67545.1"/>
    <property type="molecule type" value="Genomic_DNA"/>
</dbReference>
<feature type="binding site" evidence="10">
    <location>
        <position position="109"/>
    </location>
    <ligand>
        <name>4-amino-2-methyl-5-(diphosphooxymethyl)pyrimidine</name>
        <dbReference type="ChEBI" id="CHEBI:57841"/>
    </ligand>
</feature>
<comment type="catalytic activity">
    <reaction evidence="7 10 11">
        <text>4-methyl-5-(2-phosphooxyethyl)-thiazole + 4-amino-2-methyl-5-(diphosphooxymethyl)pyrimidine + H(+) = thiamine phosphate + diphosphate</text>
        <dbReference type="Rhea" id="RHEA:22328"/>
        <dbReference type="ChEBI" id="CHEBI:15378"/>
        <dbReference type="ChEBI" id="CHEBI:33019"/>
        <dbReference type="ChEBI" id="CHEBI:37575"/>
        <dbReference type="ChEBI" id="CHEBI:57841"/>
        <dbReference type="ChEBI" id="CHEBI:58296"/>
        <dbReference type="EC" id="2.5.1.3"/>
    </reaction>
</comment>
<evidence type="ECO:0000256" key="9">
    <source>
        <dbReference type="ARBA" id="ARBA00047883"/>
    </source>
</evidence>
<keyword evidence="15" id="KW-1185">Reference proteome</keyword>
<sequence length="220" mass="22992">MAKVDYRLNGIVDVDNLGGENLPVLARLAADNGVTILQYRDKNSDTRAMIERAREIRAALAGTGVPLLINDRVDVALAAEADGVHIGQEDMTPADARALLGPDRIIGLTVKNEADGQAARSSPIDYACAGGVFATASKENPDKPIGTEGLRKIIAQIKASRPDMPVGAIAGIDLSNVPEVIAAGADGIAVISAIFRAQDPAKAARDLRHAVDRALSERAS</sequence>
<dbReference type="GO" id="GO:0005737">
    <property type="term" value="C:cytoplasm"/>
    <property type="evidence" value="ECO:0007669"/>
    <property type="project" value="TreeGrafter"/>
</dbReference>
<keyword evidence="6 10" id="KW-0784">Thiamine biosynthesis</keyword>
<dbReference type="FunFam" id="3.20.20.70:FF:000096">
    <property type="entry name" value="Thiamine-phosphate synthase"/>
    <property type="match status" value="1"/>
</dbReference>
<protein>
    <recommendedName>
        <fullName evidence="10">Thiamine-phosphate synthase</fullName>
        <shortName evidence="10">TP synthase</shortName>
        <shortName evidence="10">TPS</shortName>
        <ecNumber evidence="10">2.5.1.3</ecNumber>
    </recommendedName>
    <alternativeName>
        <fullName evidence="10">Thiamine-phosphate pyrophosphorylase</fullName>
        <shortName evidence="10">TMP pyrophosphorylase</shortName>
        <shortName evidence="10">TMP-PPase</shortName>
    </alternativeName>
</protein>
<dbReference type="Proteomes" id="UP000641137">
    <property type="component" value="Unassembled WGS sequence"/>
</dbReference>
<keyword evidence="3 10" id="KW-0808">Transferase</keyword>
<feature type="binding site" evidence="10">
    <location>
        <position position="70"/>
    </location>
    <ligand>
        <name>4-amino-2-methyl-5-(diphosphooxymethyl)pyrimidine</name>
        <dbReference type="ChEBI" id="CHEBI:57841"/>
    </ligand>
</feature>
<feature type="binding site" evidence="10">
    <location>
        <position position="90"/>
    </location>
    <ligand>
        <name>Mg(2+)</name>
        <dbReference type="ChEBI" id="CHEBI:18420"/>
    </ligand>
</feature>
<dbReference type="SUPFAM" id="SSF51391">
    <property type="entry name" value="Thiamin phosphate synthase"/>
    <property type="match status" value="1"/>
</dbReference>
<dbReference type="RefSeq" id="WP_189488855.1">
    <property type="nucleotide sequence ID" value="NZ_BMZO01000003.1"/>
</dbReference>
<dbReference type="InterPro" id="IPR013785">
    <property type="entry name" value="Aldolase_TIM"/>
</dbReference>
<dbReference type="GO" id="GO:0000287">
    <property type="term" value="F:magnesium ion binding"/>
    <property type="evidence" value="ECO:0007669"/>
    <property type="project" value="UniProtKB-UniRule"/>
</dbReference>
<dbReference type="HAMAP" id="MF_00097">
    <property type="entry name" value="TMP_synthase"/>
    <property type="match status" value="1"/>
</dbReference>
<comment type="function">
    <text evidence="1 10">Condenses 4-methyl-5-(beta-hydroxyethyl)thiazole monophosphate (THZ-P) and 2-methyl-4-amino-5-hydroxymethyl pyrimidine pyrophosphate (HMP-PP) to form thiamine monophosphate (TMP).</text>
</comment>
<evidence type="ECO:0000256" key="11">
    <source>
        <dbReference type="RuleBase" id="RU003826"/>
    </source>
</evidence>
<evidence type="ECO:0000256" key="10">
    <source>
        <dbReference type="HAMAP-Rule" id="MF_00097"/>
    </source>
</evidence>